<dbReference type="GO" id="GO:0004175">
    <property type="term" value="F:endopeptidase activity"/>
    <property type="evidence" value="ECO:0007669"/>
    <property type="project" value="TreeGrafter"/>
</dbReference>
<dbReference type="GO" id="GO:0006508">
    <property type="term" value="P:proteolysis"/>
    <property type="evidence" value="ECO:0007669"/>
    <property type="project" value="InterPro"/>
</dbReference>
<feature type="chain" id="PRO_5029565492" description="Tail specific protease domain-containing protein" evidence="1">
    <location>
        <begin position="21"/>
        <end position="461"/>
    </location>
</feature>
<dbReference type="Proteomes" id="UP000285951">
    <property type="component" value="Unassembled WGS sequence"/>
</dbReference>
<evidence type="ECO:0000259" key="2">
    <source>
        <dbReference type="SMART" id="SM00245"/>
    </source>
</evidence>
<dbReference type="EMBL" id="QTZN02000030">
    <property type="protein sequence ID" value="MVB07877.1"/>
    <property type="molecule type" value="Genomic_DNA"/>
</dbReference>
<evidence type="ECO:0000313" key="4">
    <source>
        <dbReference type="EMBL" id="MVB07877.1"/>
    </source>
</evidence>
<dbReference type="Proteomes" id="UP000462449">
    <property type="component" value="Unassembled WGS sequence"/>
</dbReference>
<dbReference type="EMBL" id="WOTW01000030">
    <property type="protein sequence ID" value="MUP38672.1"/>
    <property type="molecule type" value="Genomic_DNA"/>
</dbReference>
<gene>
    <name evidence="4" type="ORF">DWB62_012670</name>
    <name evidence="3" type="ORF">GNY23_12670</name>
</gene>
<dbReference type="PANTHER" id="PTHR32060:SF22">
    <property type="entry name" value="CARBOXYL-TERMINAL-PROCESSING PEPTIDASE 3, CHLOROPLASTIC"/>
    <property type="match status" value="1"/>
</dbReference>
<dbReference type="InterPro" id="IPR005151">
    <property type="entry name" value="Tail-specific_protease"/>
</dbReference>
<dbReference type="PANTHER" id="PTHR32060">
    <property type="entry name" value="TAIL-SPECIFIC PROTEASE"/>
    <property type="match status" value="1"/>
</dbReference>
<dbReference type="OrthoDB" id="5480566at2"/>
<feature type="domain" description="Tail specific protease" evidence="2">
    <location>
        <begin position="212"/>
        <end position="442"/>
    </location>
</feature>
<accession>A0A7M4D7P3</accession>
<dbReference type="RefSeq" id="WP_156196259.1">
    <property type="nucleotide sequence ID" value="NZ_QTZN02000030.1"/>
</dbReference>
<name>A0A7M4D7P3_9BACT</name>
<evidence type="ECO:0000313" key="5">
    <source>
        <dbReference type="Proteomes" id="UP000285951"/>
    </source>
</evidence>
<reference evidence="3 6" key="2">
    <citation type="submission" date="2019-12" db="EMBL/GenBank/DDBJ databases">
        <title>Draft genome sequence of Labilibaculum sp. strain 44 isolated from deep waters of Black Sea.</title>
        <authorList>
            <person name="Yadav S."/>
            <person name="Villanueva L."/>
        </authorList>
    </citation>
    <scope>NUCLEOTIDE SEQUENCE [LARGE SCALE GENOMIC DNA]</scope>
    <source>
        <strain evidence="3 6">44</strain>
    </source>
</reference>
<dbReference type="InterPro" id="IPR029045">
    <property type="entry name" value="ClpP/crotonase-like_dom_sf"/>
</dbReference>
<keyword evidence="1" id="KW-0732">Signal</keyword>
<evidence type="ECO:0000313" key="3">
    <source>
        <dbReference type="EMBL" id="MUP38672.1"/>
    </source>
</evidence>
<evidence type="ECO:0000256" key="1">
    <source>
        <dbReference type="SAM" id="SignalP"/>
    </source>
</evidence>
<dbReference type="AlphaFoldDB" id="A0A7M4D7P3"/>
<organism evidence="3 6">
    <name type="scientific">Labilibaculum euxinus</name>
    <dbReference type="NCBI Taxonomy" id="2686357"/>
    <lineage>
        <taxon>Bacteria</taxon>
        <taxon>Pseudomonadati</taxon>
        <taxon>Bacteroidota</taxon>
        <taxon>Bacteroidia</taxon>
        <taxon>Marinilabiliales</taxon>
        <taxon>Marinifilaceae</taxon>
        <taxon>Labilibaculum</taxon>
    </lineage>
</organism>
<keyword evidence="5" id="KW-1185">Reference proteome</keyword>
<proteinExistence type="predicted"/>
<dbReference type="SMART" id="SM00245">
    <property type="entry name" value="TSPc"/>
    <property type="match status" value="1"/>
</dbReference>
<dbReference type="SUPFAM" id="SSF52096">
    <property type="entry name" value="ClpP/crotonase"/>
    <property type="match status" value="1"/>
</dbReference>
<dbReference type="Pfam" id="PF03572">
    <property type="entry name" value="Peptidase_S41"/>
    <property type="match status" value="1"/>
</dbReference>
<evidence type="ECO:0000313" key="6">
    <source>
        <dbReference type="Proteomes" id="UP000462449"/>
    </source>
</evidence>
<dbReference type="Gene3D" id="3.90.226.10">
    <property type="entry name" value="2-enoyl-CoA Hydratase, Chain A, domain 1"/>
    <property type="match status" value="1"/>
</dbReference>
<dbReference type="GO" id="GO:0008236">
    <property type="term" value="F:serine-type peptidase activity"/>
    <property type="evidence" value="ECO:0007669"/>
    <property type="project" value="InterPro"/>
</dbReference>
<protein>
    <recommendedName>
        <fullName evidence="2">Tail specific protease domain-containing protein</fullName>
    </recommendedName>
</protein>
<feature type="signal peptide" evidence="1">
    <location>
        <begin position="1"/>
        <end position="20"/>
    </location>
</feature>
<comment type="caution">
    <text evidence="3">The sequence shown here is derived from an EMBL/GenBank/DDBJ whole genome shotgun (WGS) entry which is preliminary data.</text>
</comment>
<sequence>MKRTLSLVLMCICLQQFVTAQQYVPQYFAKQEMEQDLVFLHQKLANVHPKFLNKDFAKEWQEKYDLLFGHLSDSISKVESFVALSKLLSEVDDDHTALYFPYSTRINYMKNGGLSMPFSIRVRNNKLYINEYFAEQAVNGIAVAELLSINSIDSKQLLHDVRVLAGNKNGTSGDKSVERLFAMCYWMLYGETKQYELKIAGFNSAVLCKAVTNDKYFQLKNKFYPPKEEKSFSLQFSENNEFACLKIASFYDTEKLASFLSHAFDSIQENKCGKLIIDVSNNPGGRSSSVDSLLNYLTSKPYSQYSSISVRPSLELKNKYKVSKPDFYKLIADIPVDSLYRITDSLLIQIPRKTNSPFTGKVFVLVNGRSNSAAATFAGAVKRYHLGQIIGEPTGGTIKYYGDFLAFTLPCSGLKFVVSAKEFVQYGNRKLTEGVLPDFILAAQNAELSEIIFLLKNTINN</sequence>
<reference evidence="4 5" key="1">
    <citation type="submission" date="2019-11" db="EMBL/GenBank/DDBJ databases">
        <title>Draft genome sequence of Labilibaculum sp. strain SYP isolated from Black Sea.</title>
        <authorList>
            <person name="Yadav S."/>
            <person name="Villanueva L."/>
        </authorList>
    </citation>
    <scope>NUCLEOTIDE SEQUENCE [LARGE SCALE GENOMIC DNA]</scope>
    <source>
        <strain evidence="4 5">44</strain>
    </source>
</reference>